<dbReference type="EMBL" id="SELH01000013">
    <property type="protein sequence ID" value="TWP29788.1"/>
    <property type="molecule type" value="Genomic_DNA"/>
</dbReference>
<dbReference type="RefSeq" id="WP_146261478.1">
    <property type="nucleotide sequence ID" value="NZ_SELG01000029.1"/>
</dbReference>
<evidence type="ECO:0000313" key="1">
    <source>
        <dbReference type="EMBL" id="TWP29788.1"/>
    </source>
</evidence>
<dbReference type="Proteomes" id="UP000319499">
    <property type="component" value="Unassembled WGS sequence"/>
</dbReference>
<dbReference type="AlphaFoldDB" id="A0A563DHQ6"/>
<dbReference type="Pfam" id="PF05751">
    <property type="entry name" value="FixH"/>
    <property type="match status" value="1"/>
</dbReference>
<reference evidence="1 2" key="1">
    <citation type="submission" date="2019-02" db="EMBL/GenBank/DDBJ databases">
        <title>Apibacter muscae sp. nov.: a novel member of the house fly microbiota.</title>
        <authorList>
            <person name="Park R."/>
        </authorList>
    </citation>
    <scope>NUCLEOTIDE SEQUENCE [LARGE SCALE GENOMIC DNA]</scope>
    <source>
        <strain evidence="1 2">AL1</strain>
    </source>
</reference>
<keyword evidence="2" id="KW-1185">Reference proteome</keyword>
<organism evidence="1 2">
    <name type="scientific">Apibacter muscae</name>
    <dbReference type="NCBI Taxonomy" id="2509004"/>
    <lineage>
        <taxon>Bacteria</taxon>
        <taxon>Pseudomonadati</taxon>
        <taxon>Bacteroidota</taxon>
        <taxon>Flavobacteriia</taxon>
        <taxon>Flavobacteriales</taxon>
        <taxon>Weeksellaceae</taxon>
        <taxon>Apibacter</taxon>
    </lineage>
</organism>
<accession>A0A563DHQ6</accession>
<evidence type="ECO:0000313" key="2">
    <source>
        <dbReference type="Proteomes" id="UP000319499"/>
    </source>
</evidence>
<sequence length="153" mass="18179">MKFKFTWAHGIILALVSFIVFICSMVFSLEFSENTFDLVSDDYYQDEIYYQKEIDAANNAMNLLEKPQIFVDKEVGIEIQFPKEFSSINTMGRFQLYRPNSKMLDINKNTLDFEMGNKIIIPKKVLEIGNYILKLYWKKNNINYKMEIPVEWK</sequence>
<gene>
    <name evidence="1" type="ORF">ETU09_02080</name>
</gene>
<dbReference type="OrthoDB" id="1493774at2"/>
<protein>
    <submittedName>
        <fullName evidence="1">Nitrogen fixation protein FixH</fullName>
    </submittedName>
</protein>
<comment type="caution">
    <text evidence="1">The sequence shown here is derived from an EMBL/GenBank/DDBJ whole genome shotgun (WGS) entry which is preliminary data.</text>
</comment>
<name>A0A563DHQ6_9FLAO</name>
<dbReference type="InterPro" id="IPR008620">
    <property type="entry name" value="FixH"/>
</dbReference>
<proteinExistence type="predicted"/>